<feature type="transmembrane region" description="Helical" evidence="6">
    <location>
        <begin position="339"/>
        <end position="358"/>
    </location>
</feature>
<evidence type="ECO:0000256" key="4">
    <source>
        <dbReference type="ARBA" id="ARBA00022989"/>
    </source>
</evidence>
<comment type="caution">
    <text evidence="7">The sequence shown here is derived from an EMBL/GenBank/DDBJ whole genome shotgun (WGS) entry which is preliminary data.</text>
</comment>
<sequence>MVGAAGGAGAVPGPAGRGVSADVGDVSPAALPAGREATSGRWVSLLLLAFGLAILAGFAATANFRQIGEALRRIQVILLGSAIAALALQLFVKAMRWRFMVHRLTGTRISVRFGAISVVAGVAAGSVTPGRSFEMAKAILLRGSYEIPLGLSTSAMIVERMLDIVFVVIAFLTAAAFVPTRMVLAGRVVVLVIAALVGGVALVAAAPGLCSRWAGAVIRWAPLPGRLRGRALGLAETFFTTCQVLREQRTLWVLLLLTSAVAALDVARVAVVFRAMGIGLGLPLVAFAYLGAAMLGMALLIPGGVGVTEVSMAGLVAFLAPGAIPATVVRSAVLIDRFLSYYLIVLLGAGFLIAYHRYRRIFV</sequence>
<dbReference type="AlphaFoldDB" id="A0A537K4F9"/>
<evidence type="ECO:0000256" key="2">
    <source>
        <dbReference type="ARBA" id="ARBA00022475"/>
    </source>
</evidence>
<evidence type="ECO:0000256" key="6">
    <source>
        <dbReference type="SAM" id="Phobius"/>
    </source>
</evidence>
<protein>
    <submittedName>
        <fullName evidence="7">Flippase-like domain-containing protein</fullName>
    </submittedName>
</protein>
<feature type="transmembrane region" description="Helical" evidence="6">
    <location>
        <begin position="313"/>
        <end position="333"/>
    </location>
</feature>
<dbReference type="GO" id="GO:0005886">
    <property type="term" value="C:plasma membrane"/>
    <property type="evidence" value="ECO:0007669"/>
    <property type="project" value="UniProtKB-SubCell"/>
</dbReference>
<keyword evidence="3 6" id="KW-0812">Transmembrane</keyword>
<keyword evidence="2" id="KW-1003">Cell membrane</keyword>
<feature type="transmembrane region" description="Helical" evidence="6">
    <location>
        <begin position="161"/>
        <end position="178"/>
    </location>
</feature>
<evidence type="ECO:0000256" key="5">
    <source>
        <dbReference type="ARBA" id="ARBA00023136"/>
    </source>
</evidence>
<evidence type="ECO:0000256" key="1">
    <source>
        <dbReference type="ARBA" id="ARBA00004651"/>
    </source>
</evidence>
<dbReference type="PANTHER" id="PTHR39087:SF2">
    <property type="entry name" value="UPF0104 MEMBRANE PROTEIN MJ1595"/>
    <property type="match status" value="1"/>
</dbReference>
<dbReference type="Proteomes" id="UP000318509">
    <property type="component" value="Unassembled WGS sequence"/>
</dbReference>
<evidence type="ECO:0000256" key="3">
    <source>
        <dbReference type="ARBA" id="ARBA00022692"/>
    </source>
</evidence>
<organism evidence="7 8">
    <name type="scientific">Candidatus Segetimicrobium genomatis</name>
    <dbReference type="NCBI Taxonomy" id="2569760"/>
    <lineage>
        <taxon>Bacteria</taxon>
        <taxon>Bacillati</taxon>
        <taxon>Candidatus Sysuimicrobiota</taxon>
        <taxon>Candidatus Sysuimicrobiia</taxon>
        <taxon>Candidatus Sysuimicrobiales</taxon>
        <taxon>Candidatus Segetimicrobiaceae</taxon>
        <taxon>Candidatus Segetimicrobium</taxon>
    </lineage>
</organism>
<accession>A0A537K4F9</accession>
<feature type="transmembrane region" description="Helical" evidence="6">
    <location>
        <begin position="277"/>
        <end position="301"/>
    </location>
</feature>
<dbReference type="Pfam" id="PF03706">
    <property type="entry name" value="LPG_synthase_TM"/>
    <property type="match status" value="1"/>
</dbReference>
<dbReference type="EMBL" id="VBAK01000113">
    <property type="protein sequence ID" value="TMI90392.1"/>
    <property type="molecule type" value="Genomic_DNA"/>
</dbReference>
<feature type="transmembrane region" description="Helical" evidence="6">
    <location>
        <begin position="76"/>
        <end position="97"/>
    </location>
</feature>
<reference evidence="7 8" key="1">
    <citation type="journal article" date="2019" name="Nat. Microbiol.">
        <title>Mediterranean grassland soil C-N compound turnover is dependent on rainfall and depth, and is mediated by genomically divergent microorganisms.</title>
        <authorList>
            <person name="Diamond S."/>
            <person name="Andeer P.F."/>
            <person name="Li Z."/>
            <person name="Crits-Christoph A."/>
            <person name="Burstein D."/>
            <person name="Anantharaman K."/>
            <person name="Lane K.R."/>
            <person name="Thomas B.C."/>
            <person name="Pan C."/>
            <person name="Northen T.R."/>
            <person name="Banfield J.F."/>
        </authorList>
    </citation>
    <scope>NUCLEOTIDE SEQUENCE [LARGE SCALE GENOMIC DNA]</scope>
    <source>
        <strain evidence="7">NP_3</strain>
    </source>
</reference>
<gene>
    <name evidence="7" type="ORF">E6H00_07125</name>
</gene>
<evidence type="ECO:0000313" key="8">
    <source>
        <dbReference type="Proteomes" id="UP000318509"/>
    </source>
</evidence>
<feature type="transmembrane region" description="Helical" evidence="6">
    <location>
        <begin position="109"/>
        <end position="127"/>
    </location>
</feature>
<keyword evidence="4 6" id="KW-1133">Transmembrane helix</keyword>
<name>A0A537K4F9_9BACT</name>
<dbReference type="PANTHER" id="PTHR39087">
    <property type="entry name" value="UPF0104 MEMBRANE PROTEIN MJ1595"/>
    <property type="match status" value="1"/>
</dbReference>
<evidence type="ECO:0000313" key="7">
    <source>
        <dbReference type="EMBL" id="TMI90392.1"/>
    </source>
</evidence>
<feature type="transmembrane region" description="Helical" evidence="6">
    <location>
        <begin position="42"/>
        <end position="64"/>
    </location>
</feature>
<feature type="transmembrane region" description="Helical" evidence="6">
    <location>
        <begin position="184"/>
        <end position="210"/>
    </location>
</feature>
<proteinExistence type="predicted"/>
<comment type="subcellular location">
    <subcellularLocation>
        <location evidence="1">Cell membrane</location>
        <topology evidence="1">Multi-pass membrane protein</topology>
    </subcellularLocation>
</comment>
<dbReference type="InterPro" id="IPR022791">
    <property type="entry name" value="L-PG_synthase/AglD"/>
</dbReference>
<feature type="transmembrane region" description="Helical" evidence="6">
    <location>
        <begin position="251"/>
        <end position="271"/>
    </location>
</feature>
<keyword evidence="5 6" id="KW-0472">Membrane</keyword>
<dbReference type="NCBIfam" id="TIGR00374">
    <property type="entry name" value="flippase-like domain"/>
    <property type="match status" value="1"/>
</dbReference>